<feature type="compositionally biased region" description="Polar residues" evidence="1">
    <location>
        <begin position="114"/>
        <end position="123"/>
    </location>
</feature>
<organism evidence="2 3">
    <name type="scientific">Cryptococcus decagattii</name>
    <dbReference type="NCBI Taxonomy" id="1859122"/>
    <lineage>
        <taxon>Eukaryota</taxon>
        <taxon>Fungi</taxon>
        <taxon>Dikarya</taxon>
        <taxon>Basidiomycota</taxon>
        <taxon>Agaricomycotina</taxon>
        <taxon>Tremellomycetes</taxon>
        <taxon>Tremellales</taxon>
        <taxon>Cryptococcaceae</taxon>
        <taxon>Cryptococcus</taxon>
        <taxon>Cryptococcus gattii species complex</taxon>
    </lineage>
</organism>
<feature type="compositionally biased region" description="Low complexity" evidence="1">
    <location>
        <begin position="95"/>
        <end position="106"/>
    </location>
</feature>
<sequence length="172" mass="18332">MGLFDYIPCCGPRKGKAPSSSSPTRENNPLLLPITHEESIISADGPQGYGSTERLTDEQRVRIETIGRETGTYMLPIQSLPPRSHLSMSRTSTIPRSLSSGPSSRPSSPPLAQSGDQAQSSPLGETKTLDGDEKHGDVVRKTLFANGTPMNLGARKTSAGKGRGKAKSKSKK</sequence>
<evidence type="ECO:0000313" key="3">
    <source>
        <dbReference type="Proteomes" id="UP001432216"/>
    </source>
</evidence>
<feature type="compositionally biased region" description="Basic and acidic residues" evidence="1">
    <location>
        <begin position="127"/>
        <end position="140"/>
    </location>
</feature>
<gene>
    <name evidence="2" type="ORF">IAS62_002737</name>
</gene>
<dbReference type="GeneID" id="89989510"/>
<protein>
    <submittedName>
        <fullName evidence="2">Uncharacterized protein</fullName>
    </submittedName>
</protein>
<evidence type="ECO:0000256" key="1">
    <source>
        <dbReference type="SAM" id="MobiDB-lite"/>
    </source>
</evidence>
<proteinExistence type="predicted"/>
<keyword evidence="3" id="KW-1185">Reference proteome</keyword>
<accession>A0ABZ2ASI9</accession>
<dbReference type="Proteomes" id="UP001432216">
    <property type="component" value="Chromosome 4"/>
</dbReference>
<reference evidence="2 3" key="1">
    <citation type="submission" date="2024-01" db="EMBL/GenBank/DDBJ databases">
        <title>Comparative genomics of Cryptococcus and Kwoniella reveals pathogenesis evolution and contrasting modes of karyotype evolution via chromosome fusion or intercentromeric recombination.</title>
        <authorList>
            <person name="Coelho M.A."/>
            <person name="David-Palma M."/>
            <person name="Shea T."/>
            <person name="Bowers K."/>
            <person name="McGinley-Smith S."/>
            <person name="Mohammad A.W."/>
            <person name="Gnirke A."/>
            <person name="Yurkov A.M."/>
            <person name="Nowrousian M."/>
            <person name="Sun S."/>
            <person name="Cuomo C.A."/>
            <person name="Heitman J."/>
        </authorList>
    </citation>
    <scope>NUCLEOTIDE SEQUENCE [LARGE SCALE GENOMIC DNA]</scope>
    <source>
        <strain evidence="2 3">7685027</strain>
    </source>
</reference>
<name>A0ABZ2ASI9_9TREE</name>
<dbReference type="EMBL" id="CP143809">
    <property type="protein sequence ID" value="WVO21429.1"/>
    <property type="molecule type" value="Genomic_DNA"/>
</dbReference>
<feature type="region of interest" description="Disordered" evidence="1">
    <location>
        <begin position="73"/>
        <end position="172"/>
    </location>
</feature>
<evidence type="ECO:0000313" key="2">
    <source>
        <dbReference type="EMBL" id="WVO21429.1"/>
    </source>
</evidence>
<dbReference type="RefSeq" id="XP_064720668.1">
    <property type="nucleotide sequence ID" value="XM_064864596.1"/>
</dbReference>
<feature type="compositionally biased region" description="Basic residues" evidence="1">
    <location>
        <begin position="162"/>
        <end position="172"/>
    </location>
</feature>